<keyword evidence="2" id="KW-0489">Methyltransferase</keyword>
<dbReference type="RefSeq" id="WP_290284826.1">
    <property type="nucleotide sequence ID" value="NZ_JAUFQN010000019.1"/>
</dbReference>
<dbReference type="PANTHER" id="PTHR43861">
    <property type="entry name" value="TRANS-ACONITATE 2-METHYLTRANSFERASE-RELATED"/>
    <property type="match status" value="1"/>
</dbReference>
<dbReference type="Pfam" id="PF08242">
    <property type="entry name" value="Methyltransf_12"/>
    <property type="match status" value="1"/>
</dbReference>
<dbReference type="EC" id="2.1.1.222" evidence="2"/>
<feature type="domain" description="Methyltransferase type 12" evidence="1">
    <location>
        <begin position="74"/>
        <end position="169"/>
    </location>
</feature>
<dbReference type="GO" id="GO:0032259">
    <property type="term" value="P:methylation"/>
    <property type="evidence" value="ECO:0007669"/>
    <property type="project" value="UniProtKB-KW"/>
</dbReference>
<evidence type="ECO:0000313" key="2">
    <source>
        <dbReference type="EMBL" id="MFB9088217.1"/>
    </source>
</evidence>
<dbReference type="CDD" id="cd02440">
    <property type="entry name" value="AdoMet_MTases"/>
    <property type="match status" value="1"/>
</dbReference>
<organism evidence="2 3">
    <name type="scientific">Flavobacterium paronense</name>
    <dbReference type="NCBI Taxonomy" id="1392775"/>
    <lineage>
        <taxon>Bacteria</taxon>
        <taxon>Pseudomonadati</taxon>
        <taxon>Bacteroidota</taxon>
        <taxon>Flavobacteriia</taxon>
        <taxon>Flavobacteriales</taxon>
        <taxon>Flavobacteriaceae</taxon>
        <taxon>Flavobacterium</taxon>
    </lineage>
</organism>
<sequence length="327" mass="38005">MSYDSLLPLHKKIQSPLSVQKFQERVNIVFHDFEAAHYDKMHSDMWGSLQEQINLLVDDLFAYEDIKSHKLSLLDIGCGTGLSTQILLNSKLGEHIEEITLLDTSSNMLKFAEEKAKTWQKKYKTVNAYLSELDEKFDVIIISSVLHHIPDLDVFLQQVNGALNHKGLLIHIQDPNGDFLNDAEYNARKKQYEKELDLIPKKKKIKDYLPKKIIKSIKRLLNRKDYIDSINDKLLAESIIKKRMTADEIWSVTDIHVETKNDTLNKGISLDYLKKQLPNFELIKMRSYCFFGVLKSDLIDSYKEKESKFIAENQVNGRNISCIWIKK</sequence>
<dbReference type="InterPro" id="IPR013217">
    <property type="entry name" value="Methyltransf_12"/>
</dbReference>
<dbReference type="InterPro" id="IPR029063">
    <property type="entry name" value="SAM-dependent_MTases_sf"/>
</dbReference>
<dbReference type="SUPFAM" id="SSF53335">
    <property type="entry name" value="S-adenosyl-L-methionine-dependent methyltransferases"/>
    <property type="match status" value="1"/>
</dbReference>
<reference evidence="2 3" key="1">
    <citation type="submission" date="2024-09" db="EMBL/GenBank/DDBJ databases">
        <authorList>
            <person name="Sun Q."/>
            <person name="Mori K."/>
        </authorList>
    </citation>
    <scope>NUCLEOTIDE SEQUENCE [LARGE SCALE GENOMIC DNA]</scope>
    <source>
        <strain evidence="2 3">CECT 8460</strain>
    </source>
</reference>
<protein>
    <submittedName>
        <fullName evidence="2">Class I SAM-dependent methyltransferase</fullName>
        <ecNumber evidence="2">2.1.1.222</ecNumber>
        <ecNumber evidence="2">2.1.1.64</ecNumber>
    </submittedName>
</protein>
<dbReference type="Proteomes" id="UP001589576">
    <property type="component" value="Unassembled WGS sequence"/>
</dbReference>
<dbReference type="GO" id="GO:0102208">
    <property type="term" value="F:2-polyprenyl-6-hydroxyphenol methylase activity"/>
    <property type="evidence" value="ECO:0007669"/>
    <property type="project" value="UniProtKB-EC"/>
</dbReference>
<evidence type="ECO:0000313" key="3">
    <source>
        <dbReference type="Proteomes" id="UP001589576"/>
    </source>
</evidence>
<comment type="caution">
    <text evidence="2">The sequence shown here is derived from an EMBL/GenBank/DDBJ whole genome shotgun (WGS) entry which is preliminary data.</text>
</comment>
<accession>A0ABV5GBN3</accession>
<dbReference type="EC" id="2.1.1.64" evidence="2"/>
<keyword evidence="2" id="KW-0808">Transferase</keyword>
<dbReference type="GO" id="GO:0061542">
    <property type="term" value="F:3-demethylubiquinol 3-O-methyltransferase activity"/>
    <property type="evidence" value="ECO:0007669"/>
    <property type="project" value="UniProtKB-EC"/>
</dbReference>
<name>A0ABV5GBN3_9FLAO</name>
<keyword evidence="3" id="KW-1185">Reference proteome</keyword>
<evidence type="ECO:0000259" key="1">
    <source>
        <dbReference type="Pfam" id="PF08242"/>
    </source>
</evidence>
<dbReference type="EMBL" id="JBHMFB010000003">
    <property type="protein sequence ID" value="MFB9088217.1"/>
    <property type="molecule type" value="Genomic_DNA"/>
</dbReference>
<proteinExistence type="predicted"/>
<gene>
    <name evidence="2" type="ORF">ACFFUU_01225</name>
</gene>
<dbReference type="Gene3D" id="3.40.50.150">
    <property type="entry name" value="Vaccinia Virus protein VP39"/>
    <property type="match status" value="1"/>
</dbReference>